<dbReference type="Pfam" id="PF13489">
    <property type="entry name" value="Methyltransf_23"/>
    <property type="match status" value="1"/>
</dbReference>
<dbReference type="SUPFAM" id="SSF53335">
    <property type="entry name" value="S-adenosyl-L-methionine-dependent methyltransferases"/>
    <property type="match status" value="1"/>
</dbReference>
<protein>
    <submittedName>
        <fullName evidence="2">Similar to Phosphoethanolamine N-methyltransferase 3 acc. no. Q9C6B9</fullName>
    </submittedName>
</protein>
<proteinExistence type="predicted"/>
<dbReference type="OMA" id="ICNDAIN"/>
<evidence type="ECO:0000313" key="3">
    <source>
        <dbReference type="Proteomes" id="UP000018144"/>
    </source>
</evidence>
<dbReference type="STRING" id="1076935.U4KZ29"/>
<dbReference type="GO" id="GO:0032259">
    <property type="term" value="P:methylation"/>
    <property type="evidence" value="ECO:0007669"/>
    <property type="project" value="UniProtKB-KW"/>
</dbReference>
<feature type="compositionally biased region" description="Polar residues" evidence="1">
    <location>
        <begin position="11"/>
        <end position="21"/>
    </location>
</feature>
<keyword evidence="2" id="KW-0489">Methyltransferase</keyword>
<gene>
    <name evidence="2" type="ORF">PCON_07289</name>
</gene>
<dbReference type="EMBL" id="HF935364">
    <property type="protein sequence ID" value="CCX07700.1"/>
    <property type="molecule type" value="Genomic_DNA"/>
</dbReference>
<reference evidence="2 3" key="1">
    <citation type="journal article" date="2013" name="PLoS Genet.">
        <title>The genome and development-dependent transcriptomes of Pyronema confluens: a window into fungal evolution.</title>
        <authorList>
            <person name="Traeger S."/>
            <person name="Altegoer F."/>
            <person name="Freitag M."/>
            <person name="Gabaldon T."/>
            <person name="Kempken F."/>
            <person name="Kumar A."/>
            <person name="Marcet-Houben M."/>
            <person name="Poggeler S."/>
            <person name="Stajich J.E."/>
            <person name="Nowrousian M."/>
        </authorList>
    </citation>
    <scope>NUCLEOTIDE SEQUENCE [LARGE SCALE GENOMIC DNA]</scope>
    <source>
        <strain evidence="3">CBS 100304</strain>
        <tissue evidence="2">Vegetative mycelium</tissue>
    </source>
</reference>
<keyword evidence="3" id="KW-1185">Reference proteome</keyword>
<sequence length="366" mass="41457">MSAPLDEDGANMTSTGRNSTDNATIHNVAAITVDPQIQYDIDNDVDTDYSDRELNDATFSVTSTIYNYREENGRTYHRYKDGAYLMPNDEMEKDRLDIVHHMYLVLLEGHLTLAPIDTEKPLKVLDVGTGTGIWAMAMADHLSEDSEAIGTDLSPIQPGWVPANCRFEIDDAENEWTYDTNHFDFIHTRHLSQSIRDWPAYISRLYDHLRPGGWIEIAEHGLRCYSDDGSFPLDSPLALYTEKLCEFGRREGFLVSSNPGNKLKEMVIQAGFTDVRHVPYNLPWGPWAEDERLKELGRWAFITFKTGAAAYGLALLTRVGGITGEDAQRICNDAINTLNDWRLHVYNFHHFIIARKPMPGEVVATV</sequence>
<name>U4KZ29_PYROM</name>
<dbReference type="OrthoDB" id="184880at2759"/>
<dbReference type="Gene3D" id="3.40.50.150">
    <property type="entry name" value="Vaccinia Virus protein VP39"/>
    <property type="match status" value="1"/>
</dbReference>
<dbReference type="Proteomes" id="UP000018144">
    <property type="component" value="Unassembled WGS sequence"/>
</dbReference>
<dbReference type="PANTHER" id="PTHR43591:SF24">
    <property type="entry name" value="2-METHOXY-6-POLYPRENYL-1,4-BENZOQUINOL METHYLASE, MITOCHONDRIAL"/>
    <property type="match status" value="1"/>
</dbReference>
<dbReference type="PANTHER" id="PTHR43591">
    <property type="entry name" value="METHYLTRANSFERASE"/>
    <property type="match status" value="1"/>
</dbReference>
<dbReference type="InterPro" id="IPR029063">
    <property type="entry name" value="SAM-dependent_MTases_sf"/>
</dbReference>
<organism evidence="2 3">
    <name type="scientific">Pyronema omphalodes (strain CBS 100304)</name>
    <name type="common">Pyronema confluens</name>
    <dbReference type="NCBI Taxonomy" id="1076935"/>
    <lineage>
        <taxon>Eukaryota</taxon>
        <taxon>Fungi</taxon>
        <taxon>Dikarya</taxon>
        <taxon>Ascomycota</taxon>
        <taxon>Pezizomycotina</taxon>
        <taxon>Pezizomycetes</taxon>
        <taxon>Pezizales</taxon>
        <taxon>Pyronemataceae</taxon>
        <taxon>Pyronema</taxon>
    </lineage>
</organism>
<dbReference type="GO" id="GO:0008168">
    <property type="term" value="F:methyltransferase activity"/>
    <property type="evidence" value="ECO:0007669"/>
    <property type="project" value="UniProtKB-KW"/>
</dbReference>
<dbReference type="AlphaFoldDB" id="U4KZ29"/>
<evidence type="ECO:0000313" key="2">
    <source>
        <dbReference type="EMBL" id="CCX07700.1"/>
    </source>
</evidence>
<accession>U4KZ29</accession>
<keyword evidence="2" id="KW-0808">Transferase</keyword>
<feature type="region of interest" description="Disordered" evidence="1">
    <location>
        <begin position="1"/>
        <end position="21"/>
    </location>
</feature>
<evidence type="ECO:0000256" key="1">
    <source>
        <dbReference type="SAM" id="MobiDB-lite"/>
    </source>
</evidence>
<dbReference type="CDD" id="cd02440">
    <property type="entry name" value="AdoMet_MTases"/>
    <property type="match status" value="1"/>
</dbReference>